<protein>
    <submittedName>
        <fullName evidence="2">Uncharacterized protein LOC114239683</fullName>
    </submittedName>
</protein>
<gene>
    <name evidence="2" type="primary">LOC114239683</name>
</gene>
<reference evidence="2" key="1">
    <citation type="submission" date="2025-08" db="UniProtKB">
        <authorList>
            <consortium name="RefSeq"/>
        </authorList>
    </citation>
    <scope>IDENTIFICATION</scope>
    <source>
        <tissue evidence="2">Silk gland</tissue>
    </source>
</reference>
<proteinExistence type="predicted"/>
<evidence type="ECO:0000313" key="1">
    <source>
        <dbReference type="Proteomes" id="UP000504629"/>
    </source>
</evidence>
<evidence type="ECO:0000313" key="2">
    <source>
        <dbReference type="RefSeq" id="XP_028025772.1"/>
    </source>
</evidence>
<sequence length="103" mass="12059">MLREYYKSLIILQLIIIVSESRKVKIETSHPPRDYRPSKWLSNSAMDMWFGNKSIVEIIGREFADVVNRFASRRARDVLIQKYSNQESTKNNYSASNGTSHYI</sequence>
<name>A0A6J2J9E3_BOMMA</name>
<dbReference type="KEGG" id="bman:114239683"/>
<dbReference type="OrthoDB" id="7423251at2759"/>
<dbReference type="GeneID" id="114239683"/>
<dbReference type="AlphaFoldDB" id="A0A6J2J9E3"/>
<organism evidence="1 2">
    <name type="scientific">Bombyx mandarina</name>
    <name type="common">Wild silk moth</name>
    <name type="synonym">Wild silkworm</name>
    <dbReference type="NCBI Taxonomy" id="7092"/>
    <lineage>
        <taxon>Eukaryota</taxon>
        <taxon>Metazoa</taxon>
        <taxon>Ecdysozoa</taxon>
        <taxon>Arthropoda</taxon>
        <taxon>Hexapoda</taxon>
        <taxon>Insecta</taxon>
        <taxon>Pterygota</taxon>
        <taxon>Neoptera</taxon>
        <taxon>Endopterygota</taxon>
        <taxon>Lepidoptera</taxon>
        <taxon>Glossata</taxon>
        <taxon>Ditrysia</taxon>
        <taxon>Bombycoidea</taxon>
        <taxon>Bombycidae</taxon>
        <taxon>Bombycinae</taxon>
        <taxon>Bombyx</taxon>
    </lineage>
</organism>
<accession>A0A6J2J9E3</accession>
<dbReference type="RefSeq" id="XP_028025772.1">
    <property type="nucleotide sequence ID" value="XM_028169971.1"/>
</dbReference>
<dbReference type="Proteomes" id="UP000504629">
    <property type="component" value="Unplaced"/>
</dbReference>
<keyword evidence="1" id="KW-1185">Reference proteome</keyword>